<comment type="caution">
    <text evidence="1">The sequence shown here is derived from an EMBL/GenBank/DDBJ whole genome shotgun (WGS) entry which is preliminary data.</text>
</comment>
<dbReference type="EMBL" id="JBHUPA010000002">
    <property type="protein sequence ID" value="MFD2960673.1"/>
    <property type="molecule type" value="Genomic_DNA"/>
</dbReference>
<proteinExistence type="predicted"/>
<accession>A0ABW6AWL9</accession>
<evidence type="ECO:0000313" key="2">
    <source>
        <dbReference type="Proteomes" id="UP001597560"/>
    </source>
</evidence>
<keyword evidence="2" id="KW-1185">Reference proteome</keyword>
<sequence>MEITTTTIHQLKWDFPDTNEFHAVISNGKITTLHFQDIGDLTDSDLCSTNEKYLRNICKALKELFQHLDSVRAVGNVETKEEEKQEGTHLNPIKPQIKSFALEKDQADDRDYEGKYV</sequence>
<dbReference type="Proteomes" id="UP001597560">
    <property type="component" value="Unassembled WGS sequence"/>
</dbReference>
<dbReference type="RefSeq" id="WP_377608946.1">
    <property type="nucleotide sequence ID" value="NZ_JBHUPA010000002.1"/>
</dbReference>
<reference evidence="2" key="1">
    <citation type="journal article" date="2019" name="Int. J. Syst. Evol. Microbiol.">
        <title>The Global Catalogue of Microorganisms (GCM) 10K type strain sequencing project: providing services to taxonomists for standard genome sequencing and annotation.</title>
        <authorList>
            <consortium name="The Broad Institute Genomics Platform"/>
            <consortium name="The Broad Institute Genome Sequencing Center for Infectious Disease"/>
            <person name="Wu L."/>
            <person name="Ma J."/>
        </authorList>
    </citation>
    <scope>NUCLEOTIDE SEQUENCE [LARGE SCALE GENOMIC DNA]</scope>
    <source>
        <strain evidence="2">KCTC 23098</strain>
    </source>
</reference>
<evidence type="ECO:0000313" key="1">
    <source>
        <dbReference type="EMBL" id="MFD2960673.1"/>
    </source>
</evidence>
<name>A0ABW6AWL9_9SPHI</name>
<organism evidence="1 2">
    <name type="scientific">Olivibacter jilunii</name>
    <dbReference type="NCBI Taxonomy" id="985016"/>
    <lineage>
        <taxon>Bacteria</taxon>
        <taxon>Pseudomonadati</taxon>
        <taxon>Bacteroidota</taxon>
        <taxon>Sphingobacteriia</taxon>
        <taxon>Sphingobacteriales</taxon>
        <taxon>Sphingobacteriaceae</taxon>
        <taxon>Olivibacter</taxon>
    </lineage>
</organism>
<protein>
    <submittedName>
        <fullName evidence="1">Uncharacterized protein</fullName>
    </submittedName>
</protein>
<gene>
    <name evidence="1" type="ORF">ACFS6J_02660</name>
</gene>